<gene>
    <name evidence="1" type="ORF">SCHPADRAFT_947891</name>
</gene>
<proteinExistence type="predicted"/>
<evidence type="ECO:0000313" key="2">
    <source>
        <dbReference type="Proteomes" id="UP000053477"/>
    </source>
</evidence>
<dbReference type="InParanoid" id="A0A0H2R3X2"/>
<sequence length="160" mass="17351">MLILLQNEVAARRPSSFAPNSSNGAMPASLESWPAVFSWYVAKALACLPNDAGDRWEVGDANHPYDHDTIDSAAPELSSTGHIRSWRADLYDGHAIVFVRVGRRSSFVNAIEGVASNAVLATTSTEPSANLGRIVNLDGTDRERARRLVKDVRGFDVITS</sequence>
<organism evidence="1 2">
    <name type="scientific">Schizopora paradoxa</name>
    <dbReference type="NCBI Taxonomy" id="27342"/>
    <lineage>
        <taxon>Eukaryota</taxon>
        <taxon>Fungi</taxon>
        <taxon>Dikarya</taxon>
        <taxon>Basidiomycota</taxon>
        <taxon>Agaricomycotina</taxon>
        <taxon>Agaricomycetes</taxon>
        <taxon>Hymenochaetales</taxon>
        <taxon>Schizoporaceae</taxon>
        <taxon>Schizopora</taxon>
    </lineage>
</organism>
<accession>A0A0H2R3X2</accession>
<keyword evidence="2" id="KW-1185">Reference proteome</keyword>
<dbReference type="EMBL" id="KQ086653">
    <property type="protein sequence ID" value="KLO04193.1"/>
    <property type="molecule type" value="Genomic_DNA"/>
</dbReference>
<protein>
    <submittedName>
        <fullName evidence="1">Uncharacterized protein</fullName>
    </submittedName>
</protein>
<evidence type="ECO:0000313" key="1">
    <source>
        <dbReference type="EMBL" id="KLO04193.1"/>
    </source>
</evidence>
<reference evidence="1 2" key="1">
    <citation type="submission" date="2015-04" db="EMBL/GenBank/DDBJ databases">
        <title>Complete genome sequence of Schizopora paradoxa KUC8140, a cosmopolitan wood degrader in East Asia.</title>
        <authorList>
            <consortium name="DOE Joint Genome Institute"/>
            <person name="Min B."/>
            <person name="Park H."/>
            <person name="Jang Y."/>
            <person name="Kim J.-J."/>
            <person name="Kim K.H."/>
            <person name="Pangilinan J."/>
            <person name="Lipzen A."/>
            <person name="Riley R."/>
            <person name="Grigoriev I.V."/>
            <person name="Spatafora J.W."/>
            <person name="Choi I.-G."/>
        </authorList>
    </citation>
    <scope>NUCLEOTIDE SEQUENCE [LARGE SCALE GENOMIC DNA]</scope>
    <source>
        <strain evidence="1 2">KUC8140</strain>
    </source>
</reference>
<dbReference type="AlphaFoldDB" id="A0A0H2R3X2"/>
<dbReference type="Proteomes" id="UP000053477">
    <property type="component" value="Unassembled WGS sequence"/>
</dbReference>
<name>A0A0H2R3X2_9AGAM</name>